<name>A0A5C5VRR7_9BACT</name>
<protein>
    <submittedName>
        <fullName evidence="1">Uncharacterized protein</fullName>
    </submittedName>
</protein>
<reference evidence="1 2" key="1">
    <citation type="submission" date="2019-02" db="EMBL/GenBank/DDBJ databases">
        <title>Deep-cultivation of Planctomycetes and their phenomic and genomic characterization uncovers novel biology.</title>
        <authorList>
            <person name="Wiegand S."/>
            <person name="Jogler M."/>
            <person name="Boedeker C."/>
            <person name="Pinto D."/>
            <person name="Vollmers J."/>
            <person name="Rivas-Marin E."/>
            <person name="Kohn T."/>
            <person name="Peeters S.H."/>
            <person name="Heuer A."/>
            <person name="Rast P."/>
            <person name="Oberbeckmann S."/>
            <person name="Bunk B."/>
            <person name="Jeske O."/>
            <person name="Meyerdierks A."/>
            <person name="Storesund J.E."/>
            <person name="Kallscheuer N."/>
            <person name="Luecker S."/>
            <person name="Lage O.M."/>
            <person name="Pohl T."/>
            <person name="Merkel B.J."/>
            <person name="Hornburger P."/>
            <person name="Mueller R.-W."/>
            <person name="Bruemmer F."/>
            <person name="Labrenz M."/>
            <person name="Spormann A.M."/>
            <person name="Op Den Camp H."/>
            <person name="Overmann J."/>
            <person name="Amann R."/>
            <person name="Jetten M.S.M."/>
            <person name="Mascher T."/>
            <person name="Medema M.H."/>
            <person name="Devos D.P."/>
            <person name="Kaster A.-K."/>
            <person name="Ovreas L."/>
            <person name="Rohde M."/>
            <person name="Galperin M.Y."/>
            <person name="Jogler C."/>
        </authorList>
    </citation>
    <scope>NUCLEOTIDE SEQUENCE [LARGE SCALE GENOMIC DNA]</scope>
    <source>
        <strain evidence="1 2">Pla111</strain>
    </source>
</reference>
<accession>A0A5C5VRR7</accession>
<gene>
    <name evidence="1" type="ORF">Pla111_30400</name>
</gene>
<evidence type="ECO:0000313" key="1">
    <source>
        <dbReference type="EMBL" id="TWT41326.1"/>
    </source>
</evidence>
<keyword evidence="2" id="KW-1185">Reference proteome</keyword>
<dbReference type="RefSeq" id="WP_146575252.1">
    <property type="nucleotide sequence ID" value="NZ_SJPH01000009.1"/>
</dbReference>
<comment type="caution">
    <text evidence="1">The sequence shown here is derived from an EMBL/GenBank/DDBJ whole genome shotgun (WGS) entry which is preliminary data.</text>
</comment>
<dbReference type="AlphaFoldDB" id="A0A5C5VRR7"/>
<sequence>MRQQRRSKLAQRPGFVMIAVLVLLVVTAALATGWTTSVLQGRRQARLELKQRQAERLAEAAVARAVARLYAEPDYVGEVWQVSAVQLGQEYGAEVQITIDATDSGDAQRVIAQVALSPIADSPVRHTVSHRF</sequence>
<dbReference type="EMBL" id="SJPH01000009">
    <property type="protein sequence ID" value="TWT41326.1"/>
    <property type="molecule type" value="Genomic_DNA"/>
</dbReference>
<proteinExistence type="predicted"/>
<dbReference type="OrthoDB" id="279513at2"/>
<evidence type="ECO:0000313" key="2">
    <source>
        <dbReference type="Proteomes" id="UP000318995"/>
    </source>
</evidence>
<organism evidence="1 2">
    <name type="scientific">Botrimarina hoheduenensis</name>
    <dbReference type="NCBI Taxonomy" id="2528000"/>
    <lineage>
        <taxon>Bacteria</taxon>
        <taxon>Pseudomonadati</taxon>
        <taxon>Planctomycetota</taxon>
        <taxon>Planctomycetia</taxon>
        <taxon>Pirellulales</taxon>
        <taxon>Lacipirellulaceae</taxon>
        <taxon>Botrimarina</taxon>
    </lineage>
</organism>
<dbReference type="Proteomes" id="UP000318995">
    <property type="component" value="Unassembled WGS sequence"/>
</dbReference>